<reference evidence="2 3" key="1">
    <citation type="submission" date="2020-07" db="EMBL/GenBank/DDBJ databases">
        <title>Sequencing the genomes of 1000 actinobacteria strains.</title>
        <authorList>
            <person name="Klenk H.-P."/>
        </authorList>
    </citation>
    <scope>NUCLEOTIDE SEQUENCE [LARGE SCALE GENOMIC DNA]</scope>
    <source>
        <strain evidence="2 3">DSM 24482</strain>
    </source>
</reference>
<dbReference type="Pfam" id="PF12876">
    <property type="entry name" value="Cellulase-like"/>
    <property type="match status" value="1"/>
</dbReference>
<evidence type="ECO:0008006" key="5">
    <source>
        <dbReference type="Google" id="ProtNLM"/>
    </source>
</evidence>
<dbReference type="Gene3D" id="3.20.20.80">
    <property type="entry name" value="Glycosidases"/>
    <property type="match status" value="1"/>
</dbReference>
<name>A0A7Y9JY11_9CELL</name>
<dbReference type="EMBL" id="JACCBK010000001">
    <property type="protein sequence ID" value="NYD87333.1"/>
    <property type="molecule type" value="Genomic_DNA"/>
</dbReference>
<evidence type="ECO:0000313" key="4">
    <source>
        <dbReference type="Proteomes" id="UP000618382"/>
    </source>
</evidence>
<dbReference type="Proteomes" id="UP000618382">
    <property type="component" value="Unassembled WGS sequence"/>
</dbReference>
<proteinExistence type="predicted"/>
<dbReference type="InterPro" id="IPR024778">
    <property type="entry name" value="Put_cellulase"/>
</dbReference>
<dbReference type="Proteomes" id="UP000577956">
    <property type="component" value="Unassembled WGS sequence"/>
</dbReference>
<dbReference type="SUPFAM" id="SSF51445">
    <property type="entry name" value="(Trans)glycosidases"/>
    <property type="match status" value="1"/>
</dbReference>
<sequence>MTRPVGVPEHLPDRLTICLWDFSWYTRAGAGEPYADLDAALDETAARGHTTLRICAAPLLQAGGLGLDDLADALPVEGLGPAPTGGYYGQRTRWYDVPGGFTVPLRTRFFDLLAGAHRRGMSVVLASWEYQQSPAFAADPRWARAIHAVPHATRLDALAAAFARLLDDVHDAGLDDAVAFVELHNEVDFSTTPGVGPDDGDAAVRACAALRAAHPRHRVTVSLGRPPHLAMHELPAGLDVGQCHVYSYGVLDALQRRIDIRASGTDGFPNAALRALQVPGAPSFAEYGRPAAWKLAATVVTDQMLYGYDTIDADRWDTWLYEHYGEHREVMHREIASRVTALARWGAWRGVPTVVGEGWVGYTPLEGTFEEGPVGRSLAEHGMRTAAQEGVWGVVACSNAAPHHPMWSDAAWLRRVNEEFRGS</sequence>
<dbReference type="InterPro" id="IPR017853">
    <property type="entry name" value="GH"/>
</dbReference>
<keyword evidence="4" id="KW-1185">Reference proteome</keyword>
<dbReference type="EMBL" id="BONN01000014">
    <property type="protein sequence ID" value="GIG34252.1"/>
    <property type="molecule type" value="Genomic_DNA"/>
</dbReference>
<evidence type="ECO:0000313" key="3">
    <source>
        <dbReference type="Proteomes" id="UP000577956"/>
    </source>
</evidence>
<evidence type="ECO:0000313" key="1">
    <source>
        <dbReference type="EMBL" id="GIG34252.1"/>
    </source>
</evidence>
<dbReference type="AlphaFoldDB" id="A0A7Y9JY11"/>
<evidence type="ECO:0000313" key="2">
    <source>
        <dbReference type="EMBL" id="NYD87333.1"/>
    </source>
</evidence>
<reference evidence="1 4" key="2">
    <citation type="submission" date="2021-01" db="EMBL/GenBank/DDBJ databases">
        <title>Whole genome shotgun sequence of Cellulomonas oligotrophica NBRC 109435.</title>
        <authorList>
            <person name="Komaki H."/>
            <person name="Tamura T."/>
        </authorList>
    </citation>
    <scope>NUCLEOTIDE SEQUENCE [LARGE SCALE GENOMIC DNA]</scope>
    <source>
        <strain evidence="1 4">NBRC 109435</strain>
    </source>
</reference>
<protein>
    <recommendedName>
        <fullName evidence="5">Glycoside hydrolase family 5 domain-containing protein</fullName>
    </recommendedName>
</protein>
<organism evidence="2 3">
    <name type="scientific">Cellulomonas oligotrophica</name>
    <dbReference type="NCBI Taxonomy" id="931536"/>
    <lineage>
        <taxon>Bacteria</taxon>
        <taxon>Bacillati</taxon>
        <taxon>Actinomycetota</taxon>
        <taxon>Actinomycetes</taxon>
        <taxon>Micrococcales</taxon>
        <taxon>Cellulomonadaceae</taxon>
        <taxon>Cellulomonas</taxon>
    </lineage>
</organism>
<dbReference type="RefSeq" id="WP_140460625.1">
    <property type="nucleotide sequence ID" value="NZ_BAABFI010000007.1"/>
</dbReference>
<accession>A0A7Y9JY11</accession>
<comment type="caution">
    <text evidence="2">The sequence shown here is derived from an EMBL/GenBank/DDBJ whole genome shotgun (WGS) entry which is preliminary data.</text>
</comment>
<gene>
    <name evidence="2" type="ORF">BKA21_002882</name>
    <name evidence="1" type="ORF">Col01nite_34110</name>
</gene>